<dbReference type="Pfam" id="PF00535">
    <property type="entry name" value="Glycos_transf_2"/>
    <property type="match status" value="1"/>
</dbReference>
<dbReference type="Proteomes" id="UP001220670">
    <property type="component" value="Unassembled WGS sequence"/>
</dbReference>
<dbReference type="InterPro" id="IPR001173">
    <property type="entry name" value="Glyco_trans_2-like"/>
</dbReference>
<dbReference type="EMBL" id="JAQONE010000027">
    <property type="protein sequence ID" value="MDC2830681.1"/>
    <property type="molecule type" value="Genomic_DNA"/>
</dbReference>
<dbReference type="RefSeq" id="WP_272225865.1">
    <property type="nucleotide sequence ID" value="NZ_JAQONE010000027.1"/>
</dbReference>
<evidence type="ECO:0000313" key="3">
    <source>
        <dbReference type="Proteomes" id="UP001220670"/>
    </source>
</evidence>
<proteinExistence type="predicted"/>
<organism evidence="2 3">
    <name type="scientific">Limosilactobacillus mucosae</name>
    <name type="common">Lactobacillus mucosae</name>
    <dbReference type="NCBI Taxonomy" id="97478"/>
    <lineage>
        <taxon>Bacteria</taxon>
        <taxon>Bacillati</taxon>
        <taxon>Bacillota</taxon>
        <taxon>Bacilli</taxon>
        <taxon>Lactobacillales</taxon>
        <taxon>Lactobacillaceae</taxon>
        <taxon>Limosilactobacillus</taxon>
    </lineage>
</organism>
<dbReference type="AlphaFoldDB" id="A0AAJ1MB54"/>
<comment type="caution">
    <text evidence="2">The sequence shown here is derived from an EMBL/GenBank/DDBJ whole genome shotgun (WGS) entry which is preliminary data.</text>
</comment>
<feature type="domain" description="Glycosyltransferase 2-like" evidence="1">
    <location>
        <begin position="5"/>
        <end position="133"/>
    </location>
</feature>
<dbReference type="PANTHER" id="PTHR22916:SF3">
    <property type="entry name" value="UDP-GLCNAC:BETAGAL BETA-1,3-N-ACETYLGLUCOSAMINYLTRANSFERASE-LIKE PROTEIN 1"/>
    <property type="match status" value="1"/>
</dbReference>
<dbReference type="GO" id="GO:0016758">
    <property type="term" value="F:hexosyltransferase activity"/>
    <property type="evidence" value="ECO:0007669"/>
    <property type="project" value="UniProtKB-ARBA"/>
</dbReference>
<dbReference type="InterPro" id="IPR029044">
    <property type="entry name" value="Nucleotide-diphossugar_trans"/>
</dbReference>
<dbReference type="PANTHER" id="PTHR22916">
    <property type="entry name" value="GLYCOSYLTRANSFERASE"/>
    <property type="match status" value="1"/>
</dbReference>
<protein>
    <submittedName>
        <fullName evidence="2">Glycosyltransferase family A protein</fullName>
    </submittedName>
</protein>
<reference evidence="2" key="1">
    <citation type="submission" date="2023-01" db="EMBL/GenBank/DDBJ databases">
        <title>Genome analysis of 13 Lactobacillus isolated from gut of wild boar.</title>
        <authorList>
            <person name="Papp P."/>
            <person name="Libisch B."/>
            <person name="Nagy T."/>
            <person name="Olasz F."/>
        </authorList>
    </citation>
    <scope>NUCLEOTIDE SEQUENCE</scope>
    <source>
        <strain evidence="2">F146</strain>
    </source>
</reference>
<evidence type="ECO:0000313" key="2">
    <source>
        <dbReference type="EMBL" id="MDC2830681.1"/>
    </source>
</evidence>
<dbReference type="Gene3D" id="3.90.550.10">
    <property type="entry name" value="Spore Coat Polysaccharide Biosynthesis Protein SpsA, Chain A"/>
    <property type="match status" value="1"/>
</dbReference>
<accession>A0AAJ1MB54</accession>
<dbReference type="CDD" id="cd00761">
    <property type="entry name" value="Glyco_tranf_GTA_type"/>
    <property type="match status" value="1"/>
</dbReference>
<evidence type="ECO:0000259" key="1">
    <source>
        <dbReference type="Pfam" id="PF00535"/>
    </source>
</evidence>
<sequence>MSSITVIISAYNAAKTIERCVNSLLKQDIGIDYKILIFNDGSTDTTWDVLQKYKDNCYIQLINKKNSGASETRNQGLDLVDSEYVTFVDSDDYVDSNYLKVLLSQYQKNNIDLAICGYRKELPDGTTLMIGTGSNTILNRKQALHDILISYGFEGYLVNKLFKFSIIKEHGLRFDKNLRISEDLLFCIEYLMYCQKISYDPTPVYHYIRYENSQLHSNQIGAQYTGKGLNALSTFDRLNEVVPMNYSDYHQEVNARICWIAVTQLRAIEAAPNRKKVDKDTYGMLRELALKYRPDFMKNTVLPKRDKLIYWINWFFPRTFGFLWRKLKLQDHS</sequence>
<dbReference type="SUPFAM" id="SSF53448">
    <property type="entry name" value="Nucleotide-diphospho-sugar transferases"/>
    <property type="match status" value="1"/>
</dbReference>
<name>A0AAJ1MB54_LIMMU</name>
<gene>
    <name evidence="2" type="ORF">PO250_10395</name>
</gene>